<dbReference type="InterPro" id="IPR013154">
    <property type="entry name" value="ADH-like_N"/>
</dbReference>
<dbReference type="VEuPathDB" id="FungiDB:BTJ68_12545"/>
<dbReference type="Proteomes" id="UP000270230">
    <property type="component" value="Unassembled WGS sequence"/>
</dbReference>
<comment type="caution">
    <text evidence="7">The sequence shown here is derived from an EMBL/GenBank/DDBJ whole genome shotgun (WGS) entry which is preliminary data.</text>
</comment>
<evidence type="ECO:0000256" key="2">
    <source>
        <dbReference type="ARBA" id="ARBA00008072"/>
    </source>
</evidence>
<dbReference type="InterPro" id="IPR036291">
    <property type="entry name" value="NAD(P)-bd_dom_sf"/>
</dbReference>
<dbReference type="PANTHER" id="PTHR42940:SF8">
    <property type="entry name" value="VACUOLAR PROTEIN SORTING-ASSOCIATED PROTEIN 11"/>
    <property type="match status" value="1"/>
</dbReference>
<dbReference type="PANTHER" id="PTHR42940">
    <property type="entry name" value="ALCOHOL DEHYDROGENASE 1-RELATED"/>
    <property type="match status" value="1"/>
</dbReference>
<dbReference type="AlphaFoldDB" id="A0A3M7C236"/>
<proteinExistence type="inferred from homology"/>
<keyword evidence="5" id="KW-0560">Oxidoreductase</keyword>
<organism evidence="7 8">
    <name type="scientific">Hortaea werneckii</name>
    <name type="common">Black yeast</name>
    <name type="synonym">Cladosporium werneckii</name>
    <dbReference type="NCBI Taxonomy" id="91943"/>
    <lineage>
        <taxon>Eukaryota</taxon>
        <taxon>Fungi</taxon>
        <taxon>Dikarya</taxon>
        <taxon>Ascomycota</taxon>
        <taxon>Pezizomycotina</taxon>
        <taxon>Dothideomycetes</taxon>
        <taxon>Dothideomycetidae</taxon>
        <taxon>Mycosphaerellales</taxon>
        <taxon>Teratosphaeriaceae</taxon>
        <taxon>Hortaea</taxon>
    </lineage>
</organism>
<evidence type="ECO:0000256" key="5">
    <source>
        <dbReference type="ARBA" id="ARBA00023002"/>
    </source>
</evidence>
<keyword evidence="3" id="KW-0479">Metal-binding</keyword>
<dbReference type="EMBL" id="QWIN01000872">
    <property type="protein sequence ID" value="RMY46085.1"/>
    <property type="molecule type" value="Genomic_DNA"/>
</dbReference>
<dbReference type="InterPro" id="IPR011032">
    <property type="entry name" value="GroES-like_sf"/>
</dbReference>
<dbReference type="GO" id="GO:0005737">
    <property type="term" value="C:cytoplasm"/>
    <property type="evidence" value="ECO:0007669"/>
    <property type="project" value="TreeGrafter"/>
</dbReference>
<feature type="domain" description="Enoyl reductase (ER)" evidence="6">
    <location>
        <begin position="18"/>
        <end position="362"/>
    </location>
</feature>
<dbReference type="OrthoDB" id="1879366at2759"/>
<dbReference type="InterPro" id="IPR013149">
    <property type="entry name" value="ADH-like_C"/>
</dbReference>
<dbReference type="SUPFAM" id="SSF51735">
    <property type="entry name" value="NAD(P)-binding Rossmann-fold domains"/>
    <property type="match status" value="1"/>
</dbReference>
<evidence type="ECO:0000313" key="7">
    <source>
        <dbReference type="EMBL" id="RMY46085.1"/>
    </source>
</evidence>
<accession>A0A3M7C236</accession>
<dbReference type="SUPFAM" id="SSF50129">
    <property type="entry name" value="GroES-like"/>
    <property type="match status" value="1"/>
</dbReference>
<protein>
    <recommendedName>
        <fullName evidence="6">Enoyl reductase (ER) domain-containing protein</fullName>
    </recommendedName>
</protein>
<evidence type="ECO:0000256" key="3">
    <source>
        <dbReference type="ARBA" id="ARBA00022723"/>
    </source>
</evidence>
<dbReference type="Pfam" id="PF08240">
    <property type="entry name" value="ADH_N"/>
    <property type="match status" value="1"/>
</dbReference>
<dbReference type="GO" id="GO:0004022">
    <property type="term" value="F:alcohol dehydrogenase (NAD+) activity"/>
    <property type="evidence" value="ECO:0007669"/>
    <property type="project" value="TreeGrafter"/>
</dbReference>
<evidence type="ECO:0000313" key="8">
    <source>
        <dbReference type="Proteomes" id="UP000270230"/>
    </source>
</evidence>
<dbReference type="InterPro" id="IPR020843">
    <property type="entry name" value="ER"/>
</dbReference>
<dbReference type="GO" id="GO:0046872">
    <property type="term" value="F:metal ion binding"/>
    <property type="evidence" value="ECO:0007669"/>
    <property type="project" value="UniProtKB-KW"/>
</dbReference>
<evidence type="ECO:0000256" key="1">
    <source>
        <dbReference type="ARBA" id="ARBA00001947"/>
    </source>
</evidence>
<sequence>MDAHQSPGRIMIAAYIAKHDEPYALGVRPIPNIRPDEILVRVYAAGFSHSDLQVLQNKFTQPTPIGLIPSHEIAGVVVDVGKDCNGRLRRGDRVGMLNFKHACGVCAGCRASQAQSNTRDPRFCEARETAGFYHDGGFAEYVAADPTTTLKLPESVALNQAAPLMCAGATVWGSLERVSAGLHEGDTVAIVGIGGLGHLGLQFAKAKGFKTVAIDNREAGRQLAVQMHNAALKPDLIVDSSDTAIASRNILDFTRDEGVAAAIVCTSSIDANRWALTLLRIQGCLGVLGIPPAAWQFDGAPIGFRELSIMGSYVCGAESAGRMLDVVAKWNIKSQLTPLPFERIPEIIPRYEDSAFQGRIVVQLLDEV</sequence>
<gene>
    <name evidence="7" type="ORF">D0865_09506</name>
</gene>
<dbReference type="SMART" id="SM00829">
    <property type="entry name" value="PKS_ER"/>
    <property type="match status" value="1"/>
</dbReference>
<evidence type="ECO:0000256" key="4">
    <source>
        <dbReference type="ARBA" id="ARBA00022833"/>
    </source>
</evidence>
<comment type="cofactor">
    <cofactor evidence="1">
        <name>Zn(2+)</name>
        <dbReference type="ChEBI" id="CHEBI:29105"/>
    </cofactor>
</comment>
<comment type="similarity">
    <text evidence="2">Belongs to the zinc-containing alcohol dehydrogenase family.</text>
</comment>
<reference evidence="7 8" key="1">
    <citation type="journal article" date="2018" name="BMC Genomics">
        <title>Genomic evidence for intraspecific hybridization in a clonal and extremely halotolerant yeast.</title>
        <authorList>
            <person name="Gostincar C."/>
            <person name="Stajich J.E."/>
            <person name="Zupancic J."/>
            <person name="Zalar P."/>
            <person name="Gunde-Cimerman N."/>
        </authorList>
    </citation>
    <scope>NUCLEOTIDE SEQUENCE [LARGE SCALE GENOMIC DNA]</scope>
    <source>
        <strain evidence="7 8">EXF-151</strain>
    </source>
</reference>
<dbReference type="Gene3D" id="3.90.180.10">
    <property type="entry name" value="Medium-chain alcohol dehydrogenases, catalytic domain"/>
    <property type="match status" value="1"/>
</dbReference>
<dbReference type="Gene3D" id="3.40.50.720">
    <property type="entry name" value="NAD(P)-binding Rossmann-like Domain"/>
    <property type="match status" value="1"/>
</dbReference>
<evidence type="ECO:0000259" key="6">
    <source>
        <dbReference type="SMART" id="SM00829"/>
    </source>
</evidence>
<name>A0A3M7C236_HORWE</name>
<keyword evidence="4" id="KW-0862">Zinc</keyword>
<dbReference type="Pfam" id="PF00107">
    <property type="entry name" value="ADH_zinc_N"/>
    <property type="match status" value="1"/>
</dbReference>
<dbReference type="VEuPathDB" id="FungiDB:BTJ68_12544"/>